<feature type="transmembrane region" description="Helical" evidence="1">
    <location>
        <begin position="38"/>
        <end position="57"/>
    </location>
</feature>
<proteinExistence type="predicted"/>
<feature type="transmembrane region" description="Helical" evidence="1">
    <location>
        <begin position="103"/>
        <end position="125"/>
    </location>
</feature>
<dbReference type="EMBL" id="FNFE01000003">
    <property type="protein sequence ID" value="SDK15461.1"/>
    <property type="molecule type" value="Genomic_DNA"/>
</dbReference>
<protein>
    <submittedName>
        <fullName evidence="2">Uncharacterized protein</fullName>
    </submittedName>
</protein>
<dbReference type="RefSeq" id="WP_090306264.1">
    <property type="nucleotide sequence ID" value="NZ_FNFE01000003.1"/>
</dbReference>
<accession>A0A1G8ZK97</accession>
<keyword evidence="1" id="KW-0812">Transmembrane</keyword>
<feature type="transmembrane region" description="Helical" evidence="1">
    <location>
        <begin position="64"/>
        <end position="83"/>
    </location>
</feature>
<sequence length="146" mass="15665">MDIRLIVTVPVVAYFTVLGLFAVAQSTVGATFTEGQPAFLLVVGLLGPLLAFALIWLKNYVYGAPVLVATLVPNAWFVCYFFLVHDNPANVFAASGDGAAAYLASVVGVVANSIILAGVGCWLWYRESPQFRDAVDRIVRPPTSEN</sequence>
<keyword evidence="1" id="KW-1133">Transmembrane helix</keyword>
<evidence type="ECO:0000256" key="1">
    <source>
        <dbReference type="SAM" id="Phobius"/>
    </source>
</evidence>
<keyword evidence="1" id="KW-0472">Membrane</keyword>
<keyword evidence="3" id="KW-1185">Reference proteome</keyword>
<dbReference type="AlphaFoldDB" id="A0A1G8ZK97"/>
<reference evidence="3" key="1">
    <citation type="submission" date="2016-10" db="EMBL/GenBank/DDBJ databases">
        <authorList>
            <person name="Varghese N."/>
            <person name="Submissions S."/>
        </authorList>
    </citation>
    <scope>NUCLEOTIDE SEQUENCE [LARGE SCALE GENOMIC DNA]</scope>
    <source>
        <strain evidence="3">B4,CECT 8067,JCM 17497</strain>
    </source>
</reference>
<dbReference type="OrthoDB" id="204188at2157"/>
<organism evidence="2 3">
    <name type="scientific">Natronorubrum texcoconense</name>
    <dbReference type="NCBI Taxonomy" id="1095776"/>
    <lineage>
        <taxon>Archaea</taxon>
        <taxon>Methanobacteriati</taxon>
        <taxon>Methanobacteriota</taxon>
        <taxon>Stenosarchaea group</taxon>
        <taxon>Halobacteria</taxon>
        <taxon>Halobacteriales</taxon>
        <taxon>Natrialbaceae</taxon>
        <taxon>Natronorubrum</taxon>
    </lineage>
</organism>
<gene>
    <name evidence="2" type="ORF">SAMN04515672_2359</name>
</gene>
<evidence type="ECO:0000313" key="2">
    <source>
        <dbReference type="EMBL" id="SDK15461.1"/>
    </source>
</evidence>
<feature type="transmembrane region" description="Helical" evidence="1">
    <location>
        <begin position="12"/>
        <end position="32"/>
    </location>
</feature>
<name>A0A1G8ZK97_9EURY</name>
<evidence type="ECO:0000313" key="3">
    <source>
        <dbReference type="Proteomes" id="UP000198882"/>
    </source>
</evidence>
<dbReference type="Proteomes" id="UP000198882">
    <property type="component" value="Unassembled WGS sequence"/>
</dbReference>